<dbReference type="GO" id="GO:0003677">
    <property type="term" value="F:DNA binding"/>
    <property type="evidence" value="ECO:0007669"/>
    <property type="project" value="UniProtKB-KW"/>
</dbReference>
<organism evidence="5 6">
    <name type="scientific">Nocardiopsis composta</name>
    <dbReference type="NCBI Taxonomy" id="157465"/>
    <lineage>
        <taxon>Bacteria</taxon>
        <taxon>Bacillati</taxon>
        <taxon>Actinomycetota</taxon>
        <taxon>Actinomycetes</taxon>
        <taxon>Streptosporangiales</taxon>
        <taxon>Nocardiopsidaceae</taxon>
        <taxon>Nocardiopsis</taxon>
    </lineage>
</organism>
<dbReference type="PANTHER" id="PTHR16305:SF35">
    <property type="entry name" value="TRANSCRIPTIONAL ACTIVATOR DOMAIN"/>
    <property type="match status" value="1"/>
</dbReference>
<protein>
    <submittedName>
        <fullName evidence="5">DNA-binding CsgD family transcriptional regulator/tetratricopeptide (TPR) repeat protein</fullName>
    </submittedName>
</protein>
<reference evidence="5 6" key="1">
    <citation type="submission" date="2020-08" db="EMBL/GenBank/DDBJ databases">
        <title>Sequencing the genomes of 1000 actinobacteria strains.</title>
        <authorList>
            <person name="Klenk H.-P."/>
        </authorList>
    </citation>
    <scope>NUCLEOTIDE SEQUENCE [LARGE SCALE GENOMIC DNA]</scope>
    <source>
        <strain evidence="5 6">DSM 44551</strain>
    </source>
</reference>
<proteinExistence type="predicted"/>
<feature type="domain" description="HTH luxR-type" evidence="4">
    <location>
        <begin position="883"/>
        <end position="949"/>
    </location>
</feature>
<dbReference type="PRINTS" id="PR00038">
    <property type="entry name" value="HTHLUXR"/>
</dbReference>
<dbReference type="GO" id="GO:0005737">
    <property type="term" value="C:cytoplasm"/>
    <property type="evidence" value="ECO:0007669"/>
    <property type="project" value="TreeGrafter"/>
</dbReference>
<keyword evidence="2" id="KW-0067">ATP-binding</keyword>
<dbReference type="GO" id="GO:0004016">
    <property type="term" value="F:adenylate cyclase activity"/>
    <property type="evidence" value="ECO:0007669"/>
    <property type="project" value="TreeGrafter"/>
</dbReference>
<evidence type="ECO:0000313" key="6">
    <source>
        <dbReference type="Proteomes" id="UP000572635"/>
    </source>
</evidence>
<name>A0A7W8QKI3_9ACTN</name>
<dbReference type="Gene3D" id="1.10.10.10">
    <property type="entry name" value="Winged helix-like DNA-binding domain superfamily/Winged helix DNA-binding domain"/>
    <property type="match status" value="1"/>
</dbReference>
<dbReference type="InterPro" id="IPR036388">
    <property type="entry name" value="WH-like_DNA-bd_sf"/>
</dbReference>
<evidence type="ECO:0000256" key="3">
    <source>
        <dbReference type="SAM" id="MobiDB-lite"/>
    </source>
</evidence>
<dbReference type="PROSITE" id="PS00622">
    <property type="entry name" value="HTH_LUXR_1"/>
    <property type="match status" value="1"/>
</dbReference>
<dbReference type="Gene3D" id="1.25.40.10">
    <property type="entry name" value="Tetratricopeptide repeat domain"/>
    <property type="match status" value="1"/>
</dbReference>
<keyword evidence="6" id="KW-1185">Reference proteome</keyword>
<feature type="region of interest" description="Disordered" evidence="3">
    <location>
        <begin position="835"/>
        <end position="886"/>
    </location>
</feature>
<sequence length="953" mass="102000">MRGYARSIGGHVIAGQGAVADRRLPLAFIEQLVSGAAAAPGEGEKAARVVEEAAEAAREAPCSAEEPLHAHHLRDVAGLLNSPSGAPVLLVADDIHHVDPASRQVLMHFAQNARSRPFAFLFSERVGSWPEYQMFRSALMRMPNCRALWLPRLSPDGVRQVLADSFPEETAARRAAAYHDASGGSPLFVRALVQDHEAERGLRGPGDGGCDDGCDGALVTGEAYAQAVLTCLYRSEPGALRTARWLAVAGPVGAPLIERLEGAEGGSVSRHLHELTAMGLLDGDELCHPAARDAVLGDIPEDARQDMHLRAAELLHEEGESALLVAAHLVAAGWGDAPWALAVLERAAEQAMAEDHIDLAVSCLDQAVHSATDDDTLIRLGTLLIAASWRCAPAVAARRFALLDRLWERGLLGTPQALLLVVCLVWYGRLTEARKALIEIGADTDAQDDPEFRIAEMWLSCWVPLLLRKLPDRSDGAPRTAPPAAPPRAGGGAGTFVSADAGAAAGAARASGLRFTAFSALHDVLYGEPDGSVLVRAEQVLERSRLSEKTYAAVESALLAMVYSDRLDRAAYWSDSLRDQAAARRSPGWEAIFAAARAEVALRQGDLRSALANARFALTYITPESSGLAVGAPMAVMIMAHTAAGEYDEAERLLQRPPAEEMLISRPGLHYMYARGRYWAATGRIRAALGEFMQCGEYMLEWGMDRPSVVPWRAAAAEVHLRLGDRDQARRLVGAEAGRIGAGQHRTRGATVRLLAECADPADRERLLTEAVEALRAGGDRLELARALHDLSRLQQARGDTRQAHVTARSAWEAADACGARALCEEILPGTAAARRGAAGPGAQGHGPRPDTEGHPGRPDAAPRSPGAGALPDAVPGDGSGRRTPYTETLSEAELRVAALAARGLTNRQISNRLWITVSTVEQHLTRVYRKLKVARRRDLPADLIHQEGTPAP</sequence>
<dbReference type="CDD" id="cd06170">
    <property type="entry name" value="LuxR_C_like"/>
    <property type="match status" value="1"/>
</dbReference>
<keyword evidence="1" id="KW-0547">Nucleotide-binding</keyword>
<dbReference type="Proteomes" id="UP000572635">
    <property type="component" value="Unassembled WGS sequence"/>
</dbReference>
<gene>
    <name evidence="5" type="ORF">HDA36_001559</name>
</gene>
<dbReference type="SUPFAM" id="SSF46894">
    <property type="entry name" value="C-terminal effector domain of the bipartite response regulators"/>
    <property type="match status" value="1"/>
</dbReference>
<keyword evidence="5" id="KW-0238">DNA-binding</keyword>
<dbReference type="EMBL" id="JACHDB010000001">
    <property type="protein sequence ID" value="MBB5431475.1"/>
    <property type="molecule type" value="Genomic_DNA"/>
</dbReference>
<dbReference type="GO" id="GO:0005524">
    <property type="term" value="F:ATP binding"/>
    <property type="evidence" value="ECO:0007669"/>
    <property type="project" value="UniProtKB-KW"/>
</dbReference>
<dbReference type="GO" id="GO:0006355">
    <property type="term" value="P:regulation of DNA-templated transcription"/>
    <property type="evidence" value="ECO:0007669"/>
    <property type="project" value="InterPro"/>
</dbReference>
<evidence type="ECO:0000313" key="5">
    <source>
        <dbReference type="EMBL" id="MBB5431475.1"/>
    </source>
</evidence>
<dbReference type="PROSITE" id="PS50043">
    <property type="entry name" value="HTH_LUXR_2"/>
    <property type="match status" value="1"/>
</dbReference>
<dbReference type="InterPro" id="IPR011990">
    <property type="entry name" value="TPR-like_helical_dom_sf"/>
</dbReference>
<accession>A0A7W8QKI3</accession>
<dbReference type="AlphaFoldDB" id="A0A7W8QKI3"/>
<comment type="caution">
    <text evidence="5">The sequence shown here is derived from an EMBL/GenBank/DDBJ whole genome shotgun (WGS) entry which is preliminary data.</text>
</comment>
<dbReference type="InterPro" id="IPR000792">
    <property type="entry name" value="Tscrpt_reg_LuxR_C"/>
</dbReference>
<dbReference type="SMART" id="SM00421">
    <property type="entry name" value="HTH_LUXR"/>
    <property type="match status" value="1"/>
</dbReference>
<dbReference type="Pfam" id="PF00196">
    <property type="entry name" value="GerE"/>
    <property type="match status" value="1"/>
</dbReference>
<evidence type="ECO:0000256" key="1">
    <source>
        <dbReference type="ARBA" id="ARBA00022741"/>
    </source>
</evidence>
<evidence type="ECO:0000259" key="4">
    <source>
        <dbReference type="PROSITE" id="PS50043"/>
    </source>
</evidence>
<dbReference type="PANTHER" id="PTHR16305">
    <property type="entry name" value="TESTICULAR SOLUBLE ADENYLYL CYCLASE"/>
    <property type="match status" value="1"/>
</dbReference>
<feature type="compositionally biased region" description="Basic and acidic residues" evidence="3">
    <location>
        <begin position="848"/>
        <end position="858"/>
    </location>
</feature>
<dbReference type="InterPro" id="IPR016032">
    <property type="entry name" value="Sig_transdc_resp-reg_C-effctor"/>
</dbReference>
<evidence type="ECO:0000256" key="2">
    <source>
        <dbReference type="ARBA" id="ARBA00022840"/>
    </source>
</evidence>